<feature type="region of interest" description="Disordered" evidence="1">
    <location>
        <begin position="1"/>
        <end position="103"/>
    </location>
</feature>
<proteinExistence type="predicted"/>
<keyword evidence="2" id="KW-0472">Membrane</keyword>
<feature type="domain" description="DUF7820" evidence="3">
    <location>
        <begin position="291"/>
        <end position="628"/>
    </location>
</feature>
<organism evidence="4 5">
    <name type="scientific">Alectoria fallacina</name>
    <dbReference type="NCBI Taxonomy" id="1903189"/>
    <lineage>
        <taxon>Eukaryota</taxon>
        <taxon>Fungi</taxon>
        <taxon>Dikarya</taxon>
        <taxon>Ascomycota</taxon>
        <taxon>Pezizomycotina</taxon>
        <taxon>Lecanoromycetes</taxon>
        <taxon>OSLEUM clade</taxon>
        <taxon>Lecanoromycetidae</taxon>
        <taxon>Lecanorales</taxon>
        <taxon>Lecanorineae</taxon>
        <taxon>Parmeliaceae</taxon>
        <taxon>Alectoria</taxon>
    </lineage>
</organism>
<protein>
    <recommendedName>
        <fullName evidence="3">DUF7820 domain-containing protein</fullName>
    </recommendedName>
</protein>
<feature type="region of interest" description="Disordered" evidence="1">
    <location>
        <begin position="148"/>
        <end position="185"/>
    </location>
</feature>
<feature type="region of interest" description="Disordered" evidence="1">
    <location>
        <begin position="492"/>
        <end position="542"/>
    </location>
</feature>
<feature type="region of interest" description="Disordered" evidence="1">
    <location>
        <begin position="598"/>
        <end position="630"/>
    </location>
</feature>
<accession>A0A8H3F3J1</accession>
<dbReference type="PANTHER" id="PTHR42078:SF1">
    <property type="entry name" value="GLUCAN 1, 4-ALPHA-GLUCOSIDASE"/>
    <property type="match status" value="1"/>
</dbReference>
<sequence length="630" mass="67723">MSGFPRPQSPYRGAMGPSHPYGMYPQDIGLTRTPSIATTSTIRQPERSYSGPSGPTQPYGMYPQNTVPEDEQVSVAGFPGMDQDYQRRLGPDGEDVDDLIGPDGYAEQLPPYTRFANGIPPKYTSGMGSVRRSGIPPNYMSERGSIRRNAVPATPEDSQETLNSLRHNLNSSGDNASSTNPFGDSSTQLNSITAIAVLPKDEGGSFKEKVREKSTRRVRVGCGVIPCWLLFVISVVMILSVILGGGIGGMIAHKHIEEAIGYNQSEAAHPVTASASSAAPTATVTTTMMPSPPDAVPLASTPTNLPALPTGTFAISLDNSVSNTNSCLTDSAQSCAWDCATGANLSMVVTMAGPYAATISLSYATPSDDFIRYGSQPPQLNQVANLVLMKDKDDFNKGPAYVFQQQYDKVVIVHEEDMPGGIPNSKRSLLKRWFYDKGLENHKNLIRRQEDDEWTSDSIARPTDRPWFCYWNNTILEGFIFVTQDASASASASASGASPSAAATSSGSSQFPGSRFKRQSPPSLSSYPKSVKIEERRPLNPSPPYCEQMQILNTYQPGPVVIPNTQRVNTVYLTETESQSLVQNQAMYGVAGGPPLSGPPASPSGFPKKRGAISKRSPPSTSCQCGWMTG</sequence>
<keyword evidence="2" id="KW-1133">Transmembrane helix</keyword>
<feature type="compositionally biased region" description="Polar residues" evidence="1">
    <location>
        <begin position="160"/>
        <end position="185"/>
    </location>
</feature>
<keyword evidence="2" id="KW-0812">Transmembrane</keyword>
<evidence type="ECO:0000313" key="5">
    <source>
        <dbReference type="Proteomes" id="UP000664203"/>
    </source>
</evidence>
<name>A0A8H3F3J1_9LECA</name>
<keyword evidence="5" id="KW-1185">Reference proteome</keyword>
<evidence type="ECO:0000259" key="3">
    <source>
        <dbReference type="Pfam" id="PF25130"/>
    </source>
</evidence>
<dbReference type="Pfam" id="PF25130">
    <property type="entry name" value="DUF7820"/>
    <property type="match status" value="1"/>
</dbReference>
<dbReference type="AlphaFoldDB" id="A0A8H3F3J1"/>
<reference evidence="4" key="1">
    <citation type="submission" date="2021-03" db="EMBL/GenBank/DDBJ databases">
        <authorList>
            <person name="Tagirdzhanova G."/>
        </authorList>
    </citation>
    <scope>NUCLEOTIDE SEQUENCE</scope>
</reference>
<dbReference type="OrthoDB" id="5384459at2759"/>
<dbReference type="Proteomes" id="UP000664203">
    <property type="component" value="Unassembled WGS sequence"/>
</dbReference>
<gene>
    <name evidence="4" type="ORF">ALECFALPRED_009901</name>
</gene>
<dbReference type="InterPro" id="IPR056722">
    <property type="entry name" value="DUF7820"/>
</dbReference>
<evidence type="ECO:0000256" key="2">
    <source>
        <dbReference type="SAM" id="Phobius"/>
    </source>
</evidence>
<evidence type="ECO:0000256" key="1">
    <source>
        <dbReference type="SAM" id="MobiDB-lite"/>
    </source>
</evidence>
<feature type="compositionally biased region" description="Low complexity" evidence="1">
    <location>
        <begin position="492"/>
        <end position="509"/>
    </location>
</feature>
<feature type="compositionally biased region" description="Polar residues" evidence="1">
    <location>
        <begin position="32"/>
        <end position="43"/>
    </location>
</feature>
<evidence type="ECO:0000313" key="4">
    <source>
        <dbReference type="EMBL" id="CAF9915013.1"/>
    </source>
</evidence>
<feature type="transmembrane region" description="Helical" evidence="2">
    <location>
        <begin position="228"/>
        <end position="252"/>
    </location>
</feature>
<comment type="caution">
    <text evidence="4">The sequence shown here is derived from an EMBL/GenBank/DDBJ whole genome shotgun (WGS) entry which is preliminary data.</text>
</comment>
<dbReference type="PANTHER" id="PTHR42078">
    <property type="entry name" value="GLUCAN 1, 4-ALPHA-GLUCOSIDASE"/>
    <property type="match status" value="1"/>
</dbReference>
<dbReference type="EMBL" id="CAJPDR010000079">
    <property type="protein sequence ID" value="CAF9915013.1"/>
    <property type="molecule type" value="Genomic_DNA"/>
</dbReference>